<dbReference type="SMART" id="SM00347">
    <property type="entry name" value="HTH_MARR"/>
    <property type="match status" value="1"/>
</dbReference>
<dbReference type="InterPro" id="IPR050832">
    <property type="entry name" value="Bact_Acetyltransf"/>
</dbReference>
<dbReference type="InterPro" id="IPR036390">
    <property type="entry name" value="WH_DNA-bd_sf"/>
</dbReference>
<dbReference type="PANTHER" id="PTHR43877:SF2">
    <property type="entry name" value="AMINOALKYLPHOSPHONATE N-ACETYLTRANSFERASE-RELATED"/>
    <property type="match status" value="1"/>
</dbReference>
<dbReference type="GO" id="GO:0003700">
    <property type="term" value="F:DNA-binding transcription factor activity"/>
    <property type="evidence" value="ECO:0007669"/>
    <property type="project" value="InterPro"/>
</dbReference>
<evidence type="ECO:0000259" key="3">
    <source>
        <dbReference type="PROSITE" id="PS50995"/>
    </source>
</evidence>
<feature type="domain" description="HTH marR-type" evidence="3">
    <location>
        <begin position="1"/>
        <end position="136"/>
    </location>
</feature>
<name>A0A0J1D167_9BURK</name>
<dbReference type="InterPro" id="IPR000182">
    <property type="entry name" value="GNAT_dom"/>
</dbReference>
<dbReference type="SUPFAM" id="SSF55729">
    <property type="entry name" value="Acyl-CoA N-acyltransferases (Nat)"/>
    <property type="match status" value="1"/>
</dbReference>
<dbReference type="OrthoDB" id="9803233at2"/>
<evidence type="ECO:0000259" key="4">
    <source>
        <dbReference type="PROSITE" id="PS51186"/>
    </source>
</evidence>
<dbReference type="InterPro" id="IPR036388">
    <property type="entry name" value="WH-like_DNA-bd_sf"/>
</dbReference>
<dbReference type="SUPFAM" id="SSF46785">
    <property type="entry name" value="Winged helix' DNA-binding domain"/>
    <property type="match status" value="1"/>
</dbReference>
<reference evidence="5 6" key="1">
    <citation type="journal article" date="2015" name="Genome Announc.">
        <title>Draft Genome Sequence of Burkholderia sp. Strain PML1(12), an Ectomycorrhizosphere-Inhabiting Bacterium with Effective Mineral-Weathering Ability.</title>
        <authorList>
            <person name="Uroz S."/>
            <person name="Oger P."/>
        </authorList>
    </citation>
    <scope>NUCLEOTIDE SEQUENCE [LARGE SCALE GENOMIC DNA]</scope>
    <source>
        <strain evidence="6">PML1(12)</strain>
    </source>
</reference>
<evidence type="ECO:0000313" key="6">
    <source>
        <dbReference type="Proteomes" id="UP000035963"/>
    </source>
</evidence>
<protein>
    <submittedName>
        <fullName evidence="5">MarR family transcriptional regulator</fullName>
    </submittedName>
</protein>
<dbReference type="Pfam" id="PF12802">
    <property type="entry name" value="MarR_2"/>
    <property type="match status" value="1"/>
</dbReference>
<sequence>MNASDIQQVRSFNRIVAEGIGAIDDRFLGRGRPMGESRLLWEVGIDGADLRNLRARLNLDSGYLSRTLASLEQQGLVVVQTHPDDRRVRRACLTKAGLDERAELERLSDAVATRVLEPLSDEQRRRLIAAMSEVERLLQPSLVRFAIEDPNSDNARWCFEQYFAELDKRFDSGFDPSISLSADARELTAPEGALIVARLHGNPIACVALKFHKKSPAELKRMWVSPSARGLGVGRRLIDEAEKHARQTGVRVIRLETNRTLREAIALYRRSGYVEVDAFNAEPYAHHWFEKKLT</sequence>
<keyword evidence="2" id="KW-0012">Acyltransferase</keyword>
<accession>A0A0J1D167</accession>
<organism evidence="5 6">
    <name type="scientific">Caballeronia mineralivorans PML1(12)</name>
    <dbReference type="NCBI Taxonomy" id="908627"/>
    <lineage>
        <taxon>Bacteria</taxon>
        <taxon>Pseudomonadati</taxon>
        <taxon>Pseudomonadota</taxon>
        <taxon>Betaproteobacteria</taxon>
        <taxon>Burkholderiales</taxon>
        <taxon>Burkholderiaceae</taxon>
        <taxon>Caballeronia</taxon>
    </lineage>
</organism>
<dbReference type="CDD" id="cd04301">
    <property type="entry name" value="NAT_SF"/>
    <property type="match status" value="1"/>
</dbReference>
<dbReference type="GO" id="GO:0016747">
    <property type="term" value="F:acyltransferase activity, transferring groups other than amino-acyl groups"/>
    <property type="evidence" value="ECO:0007669"/>
    <property type="project" value="InterPro"/>
</dbReference>
<dbReference type="PROSITE" id="PS50995">
    <property type="entry name" value="HTH_MARR_2"/>
    <property type="match status" value="1"/>
</dbReference>
<dbReference type="PANTHER" id="PTHR43877">
    <property type="entry name" value="AMINOALKYLPHOSPHONATE N-ACETYLTRANSFERASE-RELATED-RELATED"/>
    <property type="match status" value="1"/>
</dbReference>
<dbReference type="PATRIC" id="fig|908627.4.peg.2203"/>
<dbReference type="InterPro" id="IPR000835">
    <property type="entry name" value="HTH_MarR-typ"/>
</dbReference>
<gene>
    <name evidence="5" type="ORF">EOS_09985</name>
</gene>
<evidence type="ECO:0000256" key="1">
    <source>
        <dbReference type="ARBA" id="ARBA00022679"/>
    </source>
</evidence>
<dbReference type="InterPro" id="IPR016181">
    <property type="entry name" value="Acyl_CoA_acyltransferase"/>
</dbReference>
<dbReference type="AlphaFoldDB" id="A0A0J1D167"/>
<dbReference type="RefSeq" id="WP_047846473.1">
    <property type="nucleotide sequence ID" value="NZ_AEJF01000074.1"/>
</dbReference>
<proteinExistence type="predicted"/>
<comment type="caution">
    <text evidence="5">The sequence shown here is derived from an EMBL/GenBank/DDBJ whole genome shotgun (WGS) entry which is preliminary data.</text>
</comment>
<dbReference type="EMBL" id="AEJF01000074">
    <property type="protein sequence ID" value="KLU26361.1"/>
    <property type="molecule type" value="Genomic_DNA"/>
</dbReference>
<keyword evidence="1" id="KW-0808">Transferase</keyword>
<dbReference type="Gene3D" id="1.10.10.10">
    <property type="entry name" value="Winged helix-like DNA-binding domain superfamily/Winged helix DNA-binding domain"/>
    <property type="match status" value="1"/>
</dbReference>
<evidence type="ECO:0000313" key="5">
    <source>
        <dbReference type="EMBL" id="KLU26361.1"/>
    </source>
</evidence>
<dbReference type="PROSITE" id="PS51186">
    <property type="entry name" value="GNAT"/>
    <property type="match status" value="1"/>
</dbReference>
<feature type="domain" description="N-acetyltransferase" evidence="4">
    <location>
        <begin position="153"/>
        <end position="294"/>
    </location>
</feature>
<dbReference type="Proteomes" id="UP000035963">
    <property type="component" value="Unassembled WGS sequence"/>
</dbReference>
<evidence type="ECO:0000256" key="2">
    <source>
        <dbReference type="ARBA" id="ARBA00023315"/>
    </source>
</evidence>
<keyword evidence="6" id="KW-1185">Reference proteome</keyword>
<dbReference type="Pfam" id="PF00583">
    <property type="entry name" value="Acetyltransf_1"/>
    <property type="match status" value="1"/>
</dbReference>
<dbReference type="Gene3D" id="3.40.630.30">
    <property type="match status" value="1"/>
</dbReference>